<dbReference type="EMBL" id="CP092863">
    <property type="protein sequence ID" value="UYV60374.1"/>
    <property type="molecule type" value="Genomic_DNA"/>
</dbReference>
<evidence type="ECO:0000313" key="1">
    <source>
        <dbReference type="EMBL" id="UYV60374.1"/>
    </source>
</evidence>
<gene>
    <name evidence="1" type="ORF">LAZ67_1000977</name>
</gene>
<accession>A0ABY6JV19</accession>
<sequence>MYIRGLYDLPNHSVHRHPVRNVHHRIIRPSEPFCLQSRSKKCTSEDYMISRTVRSTDIHFHGATTGERVHLRTPFCNSFFYGEKLNCGQYSLQISVSLW</sequence>
<reference evidence="1 2" key="1">
    <citation type="submission" date="2022-01" db="EMBL/GenBank/DDBJ databases">
        <title>A chromosomal length assembly of Cordylochernes scorpioides.</title>
        <authorList>
            <person name="Zeh D."/>
            <person name="Zeh J."/>
        </authorList>
    </citation>
    <scope>NUCLEOTIDE SEQUENCE [LARGE SCALE GENOMIC DNA]</scope>
    <source>
        <strain evidence="1">IN4F17</strain>
        <tissue evidence="1">Whole Body</tissue>
    </source>
</reference>
<protein>
    <submittedName>
        <fullName evidence="1">Uncharacterized protein</fullName>
    </submittedName>
</protein>
<organism evidence="1 2">
    <name type="scientific">Cordylochernes scorpioides</name>
    <dbReference type="NCBI Taxonomy" id="51811"/>
    <lineage>
        <taxon>Eukaryota</taxon>
        <taxon>Metazoa</taxon>
        <taxon>Ecdysozoa</taxon>
        <taxon>Arthropoda</taxon>
        <taxon>Chelicerata</taxon>
        <taxon>Arachnida</taxon>
        <taxon>Pseudoscorpiones</taxon>
        <taxon>Cheliferoidea</taxon>
        <taxon>Chernetidae</taxon>
        <taxon>Cordylochernes</taxon>
    </lineage>
</organism>
<proteinExistence type="predicted"/>
<evidence type="ECO:0000313" key="2">
    <source>
        <dbReference type="Proteomes" id="UP001235939"/>
    </source>
</evidence>
<keyword evidence="2" id="KW-1185">Reference proteome</keyword>
<dbReference type="Proteomes" id="UP001235939">
    <property type="component" value="Chromosome 01"/>
</dbReference>
<name>A0ABY6JV19_9ARAC</name>